<proteinExistence type="predicted"/>
<accession>A0ABP4EWG1</accession>
<evidence type="ECO:0000313" key="2">
    <source>
        <dbReference type="Proteomes" id="UP001499979"/>
    </source>
</evidence>
<keyword evidence="2" id="KW-1185">Reference proteome</keyword>
<evidence type="ECO:0000313" key="1">
    <source>
        <dbReference type="EMBL" id="GAA1139990.1"/>
    </source>
</evidence>
<dbReference type="RefSeq" id="WP_343907313.1">
    <property type="nucleotide sequence ID" value="NZ_BAAAJE010000006.1"/>
</dbReference>
<gene>
    <name evidence="1" type="ORF">GCM10009606_19510</name>
</gene>
<name>A0ABP4EWG1_9ACTN</name>
<dbReference type="EMBL" id="BAAAJE010000006">
    <property type="protein sequence ID" value="GAA1139990.1"/>
    <property type="molecule type" value="Genomic_DNA"/>
</dbReference>
<comment type="caution">
    <text evidence="1">The sequence shown here is derived from an EMBL/GenBank/DDBJ whole genome shotgun (WGS) entry which is preliminary data.</text>
</comment>
<protein>
    <recommendedName>
        <fullName evidence="3">Transposase</fullName>
    </recommendedName>
</protein>
<evidence type="ECO:0008006" key="3">
    <source>
        <dbReference type="Google" id="ProtNLM"/>
    </source>
</evidence>
<organism evidence="1 2">
    <name type="scientific">Nocardioides aquiterrae</name>
    <dbReference type="NCBI Taxonomy" id="203799"/>
    <lineage>
        <taxon>Bacteria</taxon>
        <taxon>Bacillati</taxon>
        <taxon>Actinomycetota</taxon>
        <taxon>Actinomycetes</taxon>
        <taxon>Propionibacteriales</taxon>
        <taxon>Nocardioidaceae</taxon>
        <taxon>Nocardioides</taxon>
    </lineage>
</organism>
<reference evidence="2" key="1">
    <citation type="journal article" date="2019" name="Int. J. Syst. Evol. Microbiol.">
        <title>The Global Catalogue of Microorganisms (GCM) 10K type strain sequencing project: providing services to taxonomists for standard genome sequencing and annotation.</title>
        <authorList>
            <consortium name="The Broad Institute Genomics Platform"/>
            <consortium name="The Broad Institute Genome Sequencing Center for Infectious Disease"/>
            <person name="Wu L."/>
            <person name="Ma J."/>
        </authorList>
    </citation>
    <scope>NUCLEOTIDE SEQUENCE [LARGE SCALE GENOMIC DNA]</scope>
    <source>
        <strain evidence="2">JCM 11813</strain>
    </source>
</reference>
<sequence length="44" mass="5576">MHAQLMGRRSWRALTDEEKQLRLDELRRRQQAQIEVELRFLRRR</sequence>
<dbReference type="Proteomes" id="UP001499979">
    <property type="component" value="Unassembled WGS sequence"/>
</dbReference>